<dbReference type="EMBL" id="KL142389">
    <property type="protein sequence ID" value="KDR72169.1"/>
    <property type="molecule type" value="Genomic_DNA"/>
</dbReference>
<name>A0A067SWU8_GALM3</name>
<organism evidence="1 2">
    <name type="scientific">Galerina marginata (strain CBS 339.88)</name>
    <dbReference type="NCBI Taxonomy" id="685588"/>
    <lineage>
        <taxon>Eukaryota</taxon>
        <taxon>Fungi</taxon>
        <taxon>Dikarya</taxon>
        <taxon>Basidiomycota</taxon>
        <taxon>Agaricomycotina</taxon>
        <taxon>Agaricomycetes</taxon>
        <taxon>Agaricomycetidae</taxon>
        <taxon>Agaricales</taxon>
        <taxon>Agaricineae</taxon>
        <taxon>Strophariaceae</taxon>
        <taxon>Galerina</taxon>
    </lineage>
</organism>
<proteinExistence type="predicted"/>
<keyword evidence="2" id="KW-1185">Reference proteome</keyword>
<protein>
    <submittedName>
        <fullName evidence="1">Uncharacterized protein</fullName>
    </submittedName>
</protein>
<dbReference type="HOGENOM" id="CLU_1758929_0_0_1"/>
<sequence>MLNYTRSTSLMKDVPGSTLWMMGGTHHCACTCLKLFYLSDMAQKMNMENRKRTTAMKHPTTWMTMAFSDQRLVELSRSVLDRKTDAKLPEFREEIELLHDAIDLYLKKEPVTPNEAHPNEPLAVVEHPRAGKRIRRAITALNRMMHRR</sequence>
<gene>
    <name evidence="1" type="ORF">GALMADRAFT_765381</name>
</gene>
<accession>A0A067SWU8</accession>
<evidence type="ECO:0000313" key="2">
    <source>
        <dbReference type="Proteomes" id="UP000027222"/>
    </source>
</evidence>
<evidence type="ECO:0000313" key="1">
    <source>
        <dbReference type="EMBL" id="KDR72169.1"/>
    </source>
</evidence>
<reference evidence="2" key="1">
    <citation type="journal article" date="2014" name="Proc. Natl. Acad. Sci. U.S.A.">
        <title>Extensive sampling of basidiomycete genomes demonstrates inadequacy of the white-rot/brown-rot paradigm for wood decay fungi.</title>
        <authorList>
            <person name="Riley R."/>
            <person name="Salamov A.A."/>
            <person name="Brown D.W."/>
            <person name="Nagy L.G."/>
            <person name="Floudas D."/>
            <person name="Held B.W."/>
            <person name="Levasseur A."/>
            <person name="Lombard V."/>
            <person name="Morin E."/>
            <person name="Otillar R."/>
            <person name="Lindquist E.A."/>
            <person name="Sun H."/>
            <person name="LaButti K.M."/>
            <person name="Schmutz J."/>
            <person name="Jabbour D."/>
            <person name="Luo H."/>
            <person name="Baker S.E."/>
            <person name="Pisabarro A.G."/>
            <person name="Walton J.D."/>
            <person name="Blanchette R.A."/>
            <person name="Henrissat B."/>
            <person name="Martin F."/>
            <person name="Cullen D."/>
            <person name="Hibbett D.S."/>
            <person name="Grigoriev I.V."/>
        </authorList>
    </citation>
    <scope>NUCLEOTIDE SEQUENCE [LARGE SCALE GENOMIC DNA]</scope>
    <source>
        <strain evidence="2">CBS 339.88</strain>
    </source>
</reference>
<dbReference type="AlphaFoldDB" id="A0A067SWU8"/>
<dbReference type="Proteomes" id="UP000027222">
    <property type="component" value="Unassembled WGS sequence"/>
</dbReference>